<dbReference type="Proteomes" id="UP000474567">
    <property type="component" value="Unassembled WGS sequence"/>
</dbReference>
<feature type="transmembrane region" description="Helical" evidence="1">
    <location>
        <begin position="13"/>
        <end position="37"/>
    </location>
</feature>
<evidence type="ECO:0000313" key="2">
    <source>
        <dbReference type="EMBL" id="CAA9203227.1"/>
    </source>
</evidence>
<proteinExistence type="predicted"/>
<keyword evidence="1" id="KW-0472">Membrane</keyword>
<comment type="caution">
    <text evidence="2">The sequence shown here is derived from an EMBL/GenBank/DDBJ whole genome shotgun (WGS) entry which is preliminary data.</text>
</comment>
<keyword evidence="3" id="KW-1185">Reference proteome</keyword>
<name>A0ABM8KQ32_9FLAO</name>
<evidence type="ECO:0000313" key="3">
    <source>
        <dbReference type="Proteomes" id="UP000474567"/>
    </source>
</evidence>
<accession>A0ABM8KQ32</accession>
<keyword evidence="1" id="KW-0812">Transmembrane</keyword>
<evidence type="ECO:0000256" key="1">
    <source>
        <dbReference type="SAM" id="Phobius"/>
    </source>
</evidence>
<gene>
    <name evidence="2" type="ORF">FLACOL7796_04647</name>
</gene>
<sequence>MEGDDDLAVFAKIMMFIMEVSTFLVQMHLYRFLLLFFI</sequence>
<organism evidence="2 3">
    <name type="scientific">Flavobacterium collinsii</name>
    <dbReference type="NCBI Taxonomy" id="1114861"/>
    <lineage>
        <taxon>Bacteria</taxon>
        <taxon>Pseudomonadati</taxon>
        <taxon>Bacteroidota</taxon>
        <taxon>Flavobacteriia</taxon>
        <taxon>Flavobacteriales</taxon>
        <taxon>Flavobacteriaceae</taxon>
        <taxon>Flavobacterium</taxon>
    </lineage>
</organism>
<reference evidence="2 3" key="1">
    <citation type="submission" date="2020-02" db="EMBL/GenBank/DDBJ databases">
        <authorList>
            <person name="Criscuolo A."/>
        </authorList>
    </citation>
    <scope>NUCLEOTIDE SEQUENCE [LARGE SCALE GENOMIC DNA]</scope>
    <source>
        <strain evidence="2">CECT7796</strain>
    </source>
</reference>
<keyword evidence="1" id="KW-1133">Transmembrane helix</keyword>
<protein>
    <submittedName>
        <fullName evidence="2">Uncharacterized protein</fullName>
    </submittedName>
</protein>
<dbReference type="EMBL" id="CADCST010000174">
    <property type="protein sequence ID" value="CAA9203227.1"/>
    <property type="molecule type" value="Genomic_DNA"/>
</dbReference>